<organism evidence="1 2">
    <name type="scientific">Streptomyces yanii</name>
    <dbReference type="NCBI Taxonomy" id="78510"/>
    <lineage>
        <taxon>Bacteria</taxon>
        <taxon>Bacillati</taxon>
        <taxon>Actinomycetota</taxon>
        <taxon>Actinomycetes</taxon>
        <taxon>Kitasatosporales</taxon>
        <taxon>Streptomycetaceae</taxon>
        <taxon>Streptomyces</taxon>
    </lineage>
</organism>
<comment type="caution">
    <text evidence="1">The sequence shown here is derived from an EMBL/GenBank/DDBJ whole genome shotgun (WGS) entry which is preliminary data.</text>
</comment>
<sequence length="58" mass="6113">MAGLALLAMVETLQGRLIITVPDEVTARVRMVRDLQDAVSTPVAAAPLDMSTGKDNCS</sequence>
<name>A0ABV5RE80_9ACTN</name>
<reference evidence="1 2" key="1">
    <citation type="submission" date="2024-09" db="EMBL/GenBank/DDBJ databases">
        <authorList>
            <person name="Sun Q."/>
            <person name="Mori K."/>
        </authorList>
    </citation>
    <scope>NUCLEOTIDE SEQUENCE [LARGE SCALE GENOMIC DNA]</scope>
    <source>
        <strain evidence="1 2">JCM 3331</strain>
    </source>
</reference>
<accession>A0ABV5RE80</accession>
<keyword evidence="2" id="KW-1185">Reference proteome</keyword>
<evidence type="ECO:0000313" key="2">
    <source>
        <dbReference type="Proteomes" id="UP001589710"/>
    </source>
</evidence>
<gene>
    <name evidence="1" type="ORF">ACFFTL_28725</name>
</gene>
<dbReference type="RefSeq" id="WP_345512756.1">
    <property type="nucleotide sequence ID" value="NZ_BAAAXD010000017.1"/>
</dbReference>
<evidence type="ECO:0000313" key="1">
    <source>
        <dbReference type="EMBL" id="MFB9576162.1"/>
    </source>
</evidence>
<dbReference type="EMBL" id="JBHMCG010000120">
    <property type="protein sequence ID" value="MFB9576162.1"/>
    <property type="molecule type" value="Genomic_DNA"/>
</dbReference>
<proteinExistence type="predicted"/>
<dbReference type="Proteomes" id="UP001589710">
    <property type="component" value="Unassembled WGS sequence"/>
</dbReference>
<protein>
    <submittedName>
        <fullName evidence="1">Uncharacterized protein</fullName>
    </submittedName>
</protein>